<evidence type="ECO:0000313" key="2">
    <source>
        <dbReference type="Proteomes" id="UP000708208"/>
    </source>
</evidence>
<reference evidence="1" key="1">
    <citation type="submission" date="2021-06" db="EMBL/GenBank/DDBJ databases">
        <authorList>
            <person name="Hodson N. C."/>
            <person name="Mongue J. A."/>
            <person name="Jaron S. K."/>
        </authorList>
    </citation>
    <scope>NUCLEOTIDE SEQUENCE</scope>
</reference>
<proteinExistence type="predicted"/>
<protein>
    <submittedName>
        <fullName evidence="1">Uncharacterized protein</fullName>
    </submittedName>
</protein>
<dbReference type="AlphaFoldDB" id="A0A8J2IXS9"/>
<accession>A0A8J2IXS9</accession>
<dbReference type="Proteomes" id="UP000708208">
    <property type="component" value="Unassembled WGS sequence"/>
</dbReference>
<keyword evidence="2" id="KW-1185">Reference proteome</keyword>
<organism evidence="1 2">
    <name type="scientific">Allacma fusca</name>
    <dbReference type="NCBI Taxonomy" id="39272"/>
    <lineage>
        <taxon>Eukaryota</taxon>
        <taxon>Metazoa</taxon>
        <taxon>Ecdysozoa</taxon>
        <taxon>Arthropoda</taxon>
        <taxon>Hexapoda</taxon>
        <taxon>Collembola</taxon>
        <taxon>Symphypleona</taxon>
        <taxon>Sminthuridae</taxon>
        <taxon>Allacma</taxon>
    </lineage>
</organism>
<comment type="caution">
    <text evidence="1">The sequence shown here is derived from an EMBL/GenBank/DDBJ whole genome shotgun (WGS) entry which is preliminary data.</text>
</comment>
<dbReference type="EMBL" id="CAJVCH010002420">
    <property type="protein sequence ID" value="CAG7644256.1"/>
    <property type="molecule type" value="Genomic_DNA"/>
</dbReference>
<evidence type="ECO:0000313" key="1">
    <source>
        <dbReference type="EMBL" id="CAG7644256.1"/>
    </source>
</evidence>
<name>A0A8J2IXS9_9HEXA</name>
<feature type="non-terminal residue" evidence="1">
    <location>
        <position position="1"/>
    </location>
</feature>
<sequence length="32" mass="3867">FSSFSSSFDYYRYNCMTNYQLISDVIHHRPTS</sequence>
<gene>
    <name evidence="1" type="ORF">AFUS01_LOCUS509</name>
</gene>